<reference evidence="7 8" key="1">
    <citation type="submission" date="2016-10" db="EMBL/GenBank/DDBJ databases">
        <authorList>
            <person name="de Groot N.N."/>
        </authorList>
    </citation>
    <scope>NUCLEOTIDE SEQUENCE [LARGE SCALE GENOMIC DNA]</scope>
    <source>
        <strain evidence="7 8">DSM 17073</strain>
    </source>
</reference>
<evidence type="ECO:0000256" key="2">
    <source>
        <dbReference type="ARBA" id="ARBA00022448"/>
    </source>
</evidence>
<dbReference type="Pfam" id="PF00005">
    <property type="entry name" value="ABC_tran"/>
    <property type="match status" value="1"/>
</dbReference>
<dbReference type="STRING" id="306540.SAMN05421839_12823"/>
<keyword evidence="9" id="KW-1185">Reference proteome</keyword>
<evidence type="ECO:0000259" key="5">
    <source>
        <dbReference type="PROSITE" id="PS50893"/>
    </source>
</evidence>
<keyword evidence="3" id="KW-0547">Nucleotide-binding</keyword>
<protein>
    <submittedName>
        <fullName evidence="6">Zinc ABC transporter ATP-binding protein</fullName>
    </submittedName>
    <submittedName>
        <fullName evidence="7">Zinc transport system ATP-binding protein</fullName>
    </submittedName>
</protein>
<evidence type="ECO:0000313" key="8">
    <source>
        <dbReference type="Proteomes" id="UP000242243"/>
    </source>
</evidence>
<dbReference type="SUPFAM" id="SSF52540">
    <property type="entry name" value="P-loop containing nucleoside triphosphate hydrolases"/>
    <property type="match status" value="1"/>
</dbReference>
<dbReference type="AlphaFoldDB" id="A0A1I5RAK0"/>
<dbReference type="FunFam" id="3.40.50.300:FF:000134">
    <property type="entry name" value="Iron-enterobactin ABC transporter ATP-binding protein"/>
    <property type="match status" value="1"/>
</dbReference>
<sequence>MTETIVELKNIRYAYEDKIALKDVNLSIPRGAFLGLVGPNGGGKTTLIKLLLGVLTPQQGSIELFGTSVGKFKNWSKIGFVSQKANTFNRGFPATVKEVVATGLTAQIGYLKFFSKKHRDKVKEAIELVGMSEYINQNIGDLSGGQQQRIFIARALVSEPEFLILDEPTVGIDTENVQKFYELLGKLNHEKKITLLLVSHDIGTMTSHANGVACLNKEIHFHGDTEAFHNLSEQRISSFYGHDLNIVTHNH</sequence>
<evidence type="ECO:0000256" key="1">
    <source>
        <dbReference type="ARBA" id="ARBA00005417"/>
    </source>
</evidence>
<gene>
    <name evidence="6" type="ORF">HHA03_18340</name>
    <name evidence="7" type="ORF">SAMN05421839_12823</name>
</gene>
<proteinExistence type="inferred from homology"/>
<dbReference type="RefSeq" id="WP_089832861.1">
    <property type="nucleotide sequence ID" value="NZ_BJWI01000031.1"/>
</dbReference>
<dbReference type="InterPro" id="IPR050153">
    <property type="entry name" value="Metal_Ion_Import_ABC"/>
</dbReference>
<dbReference type="SMART" id="SM00382">
    <property type="entry name" value="AAA"/>
    <property type="match status" value="1"/>
</dbReference>
<dbReference type="CDD" id="cd03235">
    <property type="entry name" value="ABC_Metallic_Cations"/>
    <property type="match status" value="1"/>
</dbReference>
<keyword evidence="2" id="KW-0813">Transport</keyword>
<reference evidence="6 9" key="2">
    <citation type="submission" date="2019-07" db="EMBL/GenBank/DDBJ databases">
        <title>Whole genome shotgun sequence of Halolactibacillus halophilus NBRC 100868.</title>
        <authorList>
            <person name="Hosoyama A."/>
            <person name="Uohara A."/>
            <person name="Ohji S."/>
            <person name="Ichikawa N."/>
        </authorList>
    </citation>
    <scope>NUCLEOTIDE SEQUENCE [LARGE SCALE GENOMIC DNA]</scope>
    <source>
        <strain evidence="6 9">NBRC 100868</strain>
    </source>
</reference>
<dbReference type="GO" id="GO:0016887">
    <property type="term" value="F:ATP hydrolysis activity"/>
    <property type="evidence" value="ECO:0007669"/>
    <property type="project" value="InterPro"/>
</dbReference>
<dbReference type="PROSITE" id="PS50893">
    <property type="entry name" value="ABC_TRANSPORTER_2"/>
    <property type="match status" value="1"/>
</dbReference>
<evidence type="ECO:0000313" key="7">
    <source>
        <dbReference type="EMBL" id="SFP55542.1"/>
    </source>
</evidence>
<dbReference type="InterPro" id="IPR003439">
    <property type="entry name" value="ABC_transporter-like_ATP-bd"/>
</dbReference>
<dbReference type="OrthoDB" id="9789994at2"/>
<evidence type="ECO:0000313" key="6">
    <source>
        <dbReference type="EMBL" id="GEM02302.1"/>
    </source>
</evidence>
<dbReference type="Gene3D" id="3.40.50.300">
    <property type="entry name" value="P-loop containing nucleotide triphosphate hydrolases"/>
    <property type="match status" value="1"/>
</dbReference>
<feature type="domain" description="ABC transporter" evidence="5">
    <location>
        <begin position="6"/>
        <end position="241"/>
    </location>
</feature>
<name>A0A1I5RAK0_9BACI</name>
<evidence type="ECO:0000313" key="9">
    <source>
        <dbReference type="Proteomes" id="UP000321547"/>
    </source>
</evidence>
<evidence type="ECO:0000256" key="3">
    <source>
        <dbReference type="ARBA" id="ARBA00022741"/>
    </source>
</evidence>
<dbReference type="EMBL" id="FOXC01000028">
    <property type="protein sequence ID" value="SFP55542.1"/>
    <property type="molecule type" value="Genomic_DNA"/>
</dbReference>
<dbReference type="PANTHER" id="PTHR42734">
    <property type="entry name" value="METAL TRANSPORT SYSTEM ATP-BINDING PROTEIN TM_0124-RELATED"/>
    <property type="match status" value="1"/>
</dbReference>
<evidence type="ECO:0000256" key="4">
    <source>
        <dbReference type="ARBA" id="ARBA00022840"/>
    </source>
</evidence>
<dbReference type="Proteomes" id="UP000321547">
    <property type="component" value="Unassembled WGS sequence"/>
</dbReference>
<dbReference type="InterPro" id="IPR003593">
    <property type="entry name" value="AAA+_ATPase"/>
</dbReference>
<dbReference type="EMBL" id="BJWI01000031">
    <property type="protein sequence ID" value="GEM02302.1"/>
    <property type="molecule type" value="Genomic_DNA"/>
</dbReference>
<dbReference type="InterPro" id="IPR027417">
    <property type="entry name" value="P-loop_NTPase"/>
</dbReference>
<dbReference type="PROSITE" id="PS00211">
    <property type="entry name" value="ABC_TRANSPORTER_1"/>
    <property type="match status" value="1"/>
</dbReference>
<dbReference type="Proteomes" id="UP000242243">
    <property type="component" value="Unassembled WGS sequence"/>
</dbReference>
<accession>A0A1I5RAK0</accession>
<dbReference type="InterPro" id="IPR017871">
    <property type="entry name" value="ABC_transporter-like_CS"/>
</dbReference>
<dbReference type="GO" id="GO:0005524">
    <property type="term" value="F:ATP binding"/>
    <property type="evidence" value="ECO:0007669"/>
    <property type="project" value="UniProtKB-KW"/>
</dbReference>
<dbReference type="PANTHER" id="PTHR42734:SF17">
    <property type="entry name" value="METAL TRANSPORT SYSTEM ATP-BINDING PROTEIN TM_0124-RELATED"/>
    <property type="match status" value="1"/>
</dbReference>
<organism evidence="7 8">
    <name type="scientific">Halolactibacillus halophilus</name>
    <dbReference type="NCBI Taxonomy" id="306540"/>
    <lineage>
        <taxon>Bacteria</taxon>
        <taxon>Bacillati</taxon>
        <taxon>Bacillota</taxon>
        <taxon>Bacilli</taxon>
        <taxon>Bacillales</taxon>
        <taxon>Bacillaceae</taxon>
        <taxon>Halolactibacillus</taxon>
    </lineage>
</organism>
<keyword evidence="4 7" id="KW-0067">ATP-binding</keyword>
<comment type="similarity">
    <text evidence="1">Belongs to the ABC transporter superfamily.</text>
</comment>